<dbReference type="InterPro" id="IPR043502">
    <property type="entry name" value="DNA/RNA_pol_sf"/>
</dbReference>
<dbReference type="PANTHER" id="PTHR37984:SF5">
    <property type="entry name" value="PROTEIN NYNRIN-LIKE"/>
    <property type="match status" value="1"/>
</dbReference>
<evidence type="ECO:0000256" key="6">
    <source>
        <dbReference type="ARBA" id="ARBA00022918"/>
    </source>
</evidence>
<evidence type="ECO:0000259" key="7">
    <source>
        <dbReference type="Pfam" id="PF17917"/>
    </source>
</evidence>
<dbReference type="CDD" id="cd09274">
    <property type="entry name" value="RNase_HI_RT_Ty3"/>
    <property type="match status" value="1"/>
</dbReference>
<dbReference type="InterPro" id="IPR050951">
    <property type="entry name" value="Retrovirus_Pol_polyprotein"/>
</dbReference>
<dbReference type="Pfam" id="PF17917">
    <property type="entry name" value="RT_RNaseH"/>
    <property type="match status" value="1"/>
</dbReference>
<dbReference type="GO" id="GO:0016787">
    <property type="term" value="F:hydrolase activity"/>
    <property type="evidence" value="ECO:0007669"/>
    <property type="project" value="UniProtKB-KW"/>
</dbReference>
<keyword evidence="5" id="KW-0378">Hydrolase</keyword>
<keyword evidence="4" id="KW-0255">Endonuclease</keyword>
<evidence type="ECO:0000256" key="5">
    <source>
        <dbReference type="ARBA" id="ARBA00022801"/>
    </source>
</evidence>
<organism evidence="8 9">
    <name type="scientific">Solanum verrucosum</name>
    <dbReference type="NCBI Taxonomy" id="315347"/>
    <lineage>
        <taxon>Eukaryota</taxon>
        <taxon>Viridiplantae</taxon>
        <taxon>Streptophyta</taxon>
        <taxon>Embryophyta</taxon>
        <taxon>Tracheophyta</taxon>
        <taxon>Spermatophyta</taxon>
        <taxon>Magnoliopsida</taxon>
        <taxon>eudicotyledons</taxon>
        <taxon>Gunneridae</taxon>
        <taxon>Pentapetalae</taxon>
        <taxon>asterids</taxon>
        <taxon>lamiids</taxon>
        <taxon>Solanales</taxon>
        <taxon>Solanaceae</taxon>
        <taxon>Solanoideae</taxon>
        <taxon>Solaneae</taxon>
        <taxon>Solanum</taxon>
    </lineage>
</organism>
<proteinExistence type="predicted"/>
<protein>
    <recommendedName>
        <fullName evidence="7">Reverse transcriptase RNase H-like domain-containing protein</fullName>
    </recommendedName>
</protein>
<sequence>MTHLRFVFQTLKHRQLFTKFNKCEFCLQSIAFLVHVVSNEGIQVDSKKIEAVKQWPRRTSQTNIRSFLGLADYYRRVGLACVLIQRGKFITNSCRHLKVNEKNYLTHDLKLVAVVFFLKIWRYYLYGVHVDVFTDHKSLQCVLTQKELNLSQRRWLEFLKDYDMNVHYHLGKANVVVDALIRLSIGSLAHVLEEKKELAKDVHRLSRLGVCLLDTSDGGVIVRNGSESSLVVEVKEKQGSDPILLKLKGVIHQ</sequence>
<dbReference type="InterPro" id="IPR043128">
    <property type="entry name" value="Rev_trsase/Diguanyl_cyclase"/>
</dbReference>
<keyword evidence="6" id="KW-0695">RNA-directed DNA polymerase</keyword>
<dbReference type="SUPFAM" id="SSF56672">
    <property type="entry name" value="DNA/RNA polymerases"/>
    <property type="match status" value="1"/>
</dbReference>
<keyword evidence="3" id="KW-0540">Nuclease</keyword>
<evidence type="ECO:0000313" key="9">
    <source>
        <dbReference type="Proteomes" id="UP001234989"/>
    </source>
</evidence>
<name>A0AAF0U973_SOLVR</name>
<evidence type="ECO:0000256" key="2">
    <source>
        <dbReference type="ARBA" id="ARBA00022695"/>
    </source>
</evidence>
<dbReference type="Proteomes" id="UP001234989">
    <property type="component" value="Chromosome 8"/>
</dbReference>
<keyword evidence="2" id="KW-0548">Nucleotidyltransferase</keyword>
<dbReference type="InterPro" id="IPR041373">
    <property type="entry name" value="RT_RNaseH"/>
</dbReference>
<dbReference type="PANTHER" id="PTHR37984">
    <property type="entry name" value="PROTEIN CBG26694"/>
    <property type="match status" value="1"/>
</dbReference>
<dbReference type="AlphaFoldDB" id="A0AAF0U973"/>
<evidence type="ECO:0000256" key="3">
    <source>
        <dbReference type="ARBA" id="ARBA00022722"/>
    </source>
</evidence>
<evidence type="ECO:0000313" key="8">
    <source>
        <dbReference type="EMBL" id="WMV41426.1"/>
    </source>
</evidence>
<accession>A0AAF0U973</accession>
<gene>
    <name evidence="8" type="ORF">MTR67_034811</name>
</gene>
<dbReference type="EMBL" id="CP133619">
    <property type="protein sequence ID" value="WMV41426.1"/>
    <property type="molecule type" value="Genomic_DNA"/>
</dbReference>
<keyword evidence="9" id="KW-1185">Reference proteome</keyword>
<keyword evidence="1" id="KW-0808">Transferase</keyword>
<dbReference type="GO" id="GO:0004519">
    <property type="term" value="F:endonuclease activity"/>
    <property type="evidence" value="ECO:0007669"/>
    <property type="project" value="UniProtKB-KW"/>
</dbReference>
<evidence type="ECO:0000256" key="1">
    <source>
        <dbReference type="ARBA" id="ARBA00022679"/>
    </source>
</evidence>
<dbReference type="GO" id="GO:0003964">
    <property type="term" value="F:RNA-directed DNA polymerase activity"/>
    <property type="evidence" value="ECO:0007669"/>
    <property type="project" value="UniProtKB-KW"/>
</dbReference>
<reference evidence="8" key="1">
    <citation type="submission" date="2023-08" db="EMBL/GenBank/DDBJ databases">
        <title>A de novo genome assembly of Solanum verrucosum Schlechtendal, a Mexican diploid species geographically isolated from the other diploid A-genome species in potato relatives.</title>
        <authorList>
            <person name="Hosaka K."/>
        </authorList>
    </citation>
    <scope>NUCLEOTIDE SEQUENCE</scope>
    <source>
        <tissue evidence="8">Young leaves</tissue>
    </source>
</reference>
<evidence type="ECO:0000256" key="4">
    <source>
        <dbReference type="ARBA" id="ARBA00022759"/>
    </source>
</evidence>
<dbReference type="Gene3D" id="3.30.70.270">
    <property type="match status" value="2"/>
</dbReference>
<feature type="domain" description="Reverse transcriptase RNase H-like" evidence="7">
    <location>
        <begin position="77"/>
        <end position="162"/>
    </location>
</feature>